<name>A0AC61NQS7_9BACT</name>
<evidence type="ECO:0000313" key="1">
    <source>
        <dbReference type="EMBL" id="QZE12804.1"/>
    </source>
</evidence>
<organism evidence="1 2">
    <name type="scientific">Halosquirtibacter laminarini</name>
    <dbReference type="NCBI Taxonomy" id="3374600"/>
    <lineage>
        <taxon>Bacteria</taxon>
        <taxon>Pseudomonadati</taxon>
        <taxon>Bacteroidota</taxon>
        <taxon>Bacteroidia</taxon>
        <taxon>Marinilabiliales</taxon>
        <taxon>Prolixibacteraceae</taxon>
        <taxon>Halosquirtibacter</taxon>
    </lineage>
</organism>
<dbReference type="EMBL" id="CP081303">
    <property type="protein sequence ID" value="QZE12804.1"/>
    <property type="molecule type" value="Genomic_DNA"/>
</dbReference>
<protein>
    <submittedName>
        <fullName evidence="1">Uncharacterized protein</fullName>
    </submittedName>
</protein>
<evidence type="ECO:0000313" key="2">
    <source>
        <dbReference type="Proteomes" id="UP000826212"/>
    </source>
</evidence>
<dbReference type="Proteomes" id="UP000826212">
    <property type="component" value="Chromosome"/>
</dbReference>
<accession>A0AC61NQS7</accession>
<proteinExistence type="predicted"/>
<sequence>MNIDRRILLFFLLFVGPISTSWSFEYLPVVKSFSKDQYRAGRQNWATTVDNQGTVFFGNSNGLLRNIYGQWHLNKTSKDDEIRCLAIDQDTIWCGGLKQFGYFSKKDAKDLVYTELSGNSQGAIWNVLSTPNLVYFQSDSRIAIYDKQSRHLSYVDTPNGYSSIAFFRDKVWATSKKGDLGVVSKNAFIPKYHIPNHTEVRELFIHHDKIYILFFDGSIYTLNKQRMDKVVFPKQMQNKSFFSAISLDNSTIALGSISHGLFVYDTQHGKIIRHISNKDGLLDDTILSMAKDSHGTLWLGLDYGISNMVLESPIREVFNQGAAYDILLQDRTMFVASNKGLFVLSDDKKSFVEGSDGQSWRVCDFNNHTFLCHNNGLFTYSKKQGLKALFSEDGIMDMAPLSRSDHYLLTGYTGVYHVKISHEKLQVIERLPIHGNPKLYYDSDHQLVWVDSKYSSLNSCKLNKDGTIQVKKYPDIKTFFHTEEGLFFYNGHKLFDYVHGLFVPSKQHGVKQIDGIRLTELAISDDFEDIIYVQEGQIVVLKLLPDGTYYRNNKLLSHMENKLIVGDERIVIRGRKAYFTTERGVMVYLLDYKNMVVSDNKPQIITISYKTSDESTVVWYPPFDYDKIIFPKNTKTITISYGMSKRWFDVVEYSTMLTPFQEKYEVRSSESHSQTFTNLQGGSYRFVVKSVVNGAMSSSFAFSFEVEKHWYETLWVLIPILLTLSLLLFIIWKVVATRTRNKLELFHQQEAEKRAAEELKTKNNQLLQYMEVVSNKNQFLNKIKDGLARMRNSEAQRWIRRIDDEVNNEKKNYFYFSLFSEIHQDFINHVRVHFPDLTSYDIRLISFIRMNMSTHDIASLLNISDKSVETARYRLRKKMKLEKEVDLNLFVQNF</sequence>
<gene>
    <name evidence="1" type="ORF">K4L44_09405</name>
</gene>
<keyword evidence="2" id="KW-1185">Reference proteome</keyword>
<reference evidence="1" key="1">
    <citation type="submission" date="2021-08" db="EMBL/GenBank/DDBJ databases">
        <title>Novel anaerobic bacterium isolated from sea squirt in East Sea, Republic of Korea.</title>
        <authorList>
            <person name="Nguyen T.H."/>
            <person name="Li Z."/>
            <person name="Lee Y.-J."/>
            <person name="Ko J."/>
            <person name="Kim S.-G."/>
        </authorList>
    </citation>
    <scope>NUCLEOTIDE SEQUENCE</scope>
    <source>
        <strain evidence="1">KCTC 25031</strain>
    </source>
</reference>